<accession>A0A7X1KQY4</accession>
<name>A0A7X1KQY4_9SPHN</name>
<dbReference type="RefSeq" id="WP_185680027.1">
    <property type="nucleotide sequence ID" value="NZ_JACLAX010000015.1"/>
</dbReference>
<proteinExistence type="predicted"/>
<dbReference type="Proteomes" id="UP000551327">
    <property type="component" value="Unassembled WGS sequence"/>
</dbReference>
<organism evidence="1 2">
    <name type="scientific">Novosphingobium piscinae</name>
    <dbReference type="NCBI Taxonomy" id="1507448"/>
    <lineage>
        <taxon>Bacteria</taxon>
        <taxon>Pseudomonadati</taxon>
        <taxon>Pseudomonadota</taxon>
        <taxon>Alphaproteobacteria</taxon>
        <taxon>Sphingomonadales</taxon>
        <taxon>Sphingomonadaceae</taxon>
        <taxon>Novosphingobium</taxon>
    </lineage>
</organism>
<evidence type="ECO:0000313" key="2">
    <source>
        <dbReference type="Proteomes" id="UP000551327"/>
    </source>
</evidence>
<keyword evidence="2" id="KW-1185">Reference proteome</keyword>
<gene>
    <name evidence="1" type="ORF">H7F53_13510</name>
</gene>
<dbReference type="AlphaFoldDB" id="A0A7X1KQY4"/>
<reference evidence="1 2" key="1">
    <citation type="submission" date="2020-08" db="EMBL/GenBank/DDBJ databases">
        <title>The genome sequence of type strain Novosphingobium piscinae KCTC 42194.</title>
        <authorList>
            <person name="Liu Y."/>
        </authorList>
    </citation>
    <scope>NUCLEOTIDE SEQUENCE [LARGE SCALE GENOMIC DNA]</scope>
    <source>
        <strain evidence="1 2">KCTC 42194</strain>
    </source>
</reference>
<comment type="caution">
    <text evidence="1">The sequence shown here is derived from an EMBL/GenBank/DDBJ whole genome shotgun (WGS) entry which is preliminary data.</text>
</comment>
<sequence>MAMHTGRARSNDPLKAKDMPQPVLPLALLLTTPVLLAQTDVTVKVPASATPDPTCSGRCYTPVEAVTLASQLAPRGALAGRFAVQVKAVGEANGRFFLNSETDYRDRNCLTLALTADVAKAQAGRAELAAVRDRFLGKWVYVDGVAARRRIMFVNDDGKATDKYYFQIHVVVGNPRQILSDPNDRPE</sequence>
<dbReference type="EMBL" id="JACLAX010000015">
    <property type="protein sequence ID" value="MBC2670167.1"/>
    <property type="molecule type" value="Genomic_DNA"/>
</dbReference>
<protein>
    <submittedName>
        <fullName evidence="1">Uncharacterized protein</fullName>
    </submittedName>
</protein>
<evidence type="ECO:0000313" key="1">
    <source>
        <dbReference type="EMBL" id="MBC2670167.1"/>
    </source>
</evidence>